<dbReference type="InterPro" id="IPR015797">
    <property type="entry name" value="NUDIX_hydrolase-like_dom_sf"/>
</dbReference>
<evidence type="ECO:0000256" key="1">
    <source>
        <dbReference type="ARBA" id="ARBA00001946"/>
    </source>
</evidence>
<dbReference type="PROSITE" id="PS51462">
    <property type="entry name" value="NUDIX"/>
    <property type="match status" value="1"/>
</dbReference>
<reference evidence="4 5" key="1">
    <citation type="submission" date="2024-06" db="EMBL/GenBank/DDBJ databases">
        <title>Genomic Encyclopedia of Type Strains, Phase IV (KMG-IV): sequencing the most valuable type-strain genomes for metagenomic binning, comparative biology and taxonomic classification.</title>
        <authorList>
            <person name="Goeker M."/>
        </authorList>
    </citation>
    <scope>NUCLEOTIDE SEQUENCE [LARGE SCALE GENOMIC DNA]</scope>
    <source>
        <strain evidence="4 5">DSM 100022</strain>
    </source>
</reference>
<dbReference type="PANTHER" id="PTHR43046">
    <property type="entry name" value="GDP-MANNOSE MANNOSYL HYDROLASE"/>
    <property type="match status" value="1"/>
</dbReference>
<name>A0ABV2GNT3_9HYPH</name>
<dbReference type="InterPro" id="IPR000086">
    <property type="entry name" value="NUDIX_hydrolase_dom"/>
</dbReference>
<dbReference type="SUPFAM" id="SSF55811">
    <property type="entry name" value="Nudix"/>
    <property type="match status" value="1"/>
</dbReference>
<protein>
    <submittedName>
        <fullName evidence="4">ADP-ribose pyrophosphatase YjhB (NUDIX family)</fullName>
    </submittedName>
</protein>
<keyword evidence="2" id="KW-0378">Hydrolase</keyword>
<dbReference type="RefSeq" id="WP_354491477.1">
    <property type="nucleotide sequence ID" value="NZ_JBEPMC010000004.1"/>
</dbReference>
<evidence type="ECO:0000313" key="5">
    <source>
        <dbReference type="Proteomes" id="UP001549204"/>
    </source>
</evidence>
<dbReference type="Gene3D" id="3.90.79.10">
    <property type="entry name" value="Nucleoside Triphosphate Pyrophosphohydrolase"/>
    <property type="match status" value="1"/>
</dbReference>
<proteinExistence type="predicted"/>
<dbReference type="PANTHER" id="PTHR43046:SF14">
    <property type="entry name" value="MUTT_NUDIX FAMILY PROTEIN"/>
    <property type="match status" value="1"/>
</dbReference>
<evidence type="ECO:0000313" key="4">
    <source>
        <dbReference type="EMBL" id="MET3579940.1"/>
    </source>
</evidence>
<sequence>MIWQMRFNVIVGERMTFRQDQFFQAVASRRIPRVRVAGIVVDCGSVLVQQPTDDPSACYAFIGGEYELGDTFETRLKKEFEEETNVRLVECEYLFCVENHFRHRGNAIQPAEHFFLVKLDRRDAESHEPHLRQHWIPIAELASADLRPHIVRDALIDGTYLTSRYLLQKEG</sequence>
<dbReference type="EMBL" id="JBEPMC010000004">
    <property type="protein sequence ID" value="MET3579940.1"/>
    <property type="molecule type" value="Genomic_DNA"/>
</dbReference>
<keyword evidence="5" id="KW-1185">Reference proteome</keyword>
<dbReference type="Pfam" id="PF00293">
    <property type="entry name" value="NUDIX"/>
    <property type="match status" value="1"/>
</dbReference>
<evidence type="ECO:0000259" key="3">
    <source>
        <dbReference type="PROSITE" id="PS51462"/>
    </source>
</evidence>
<comment type="caution">
    <text evidence="4">The sequence shown here is derived from an EMBL/GenBank/DDBJ whole genome shotgun (WGS) entry which is preliminary data.</text>
</comment>
<dbReference type="Proteomes" id="UP001549204">
    <property type="component" value="Unassembled WGS sequence"/>
</dbReference>
<comment type="cofactor">
    <cofactor evidence="1">
        <name>Mg(2+)</name>
        <dbReference type="ChEBI" id="CHEBI:18420"/>
    </cofactor>
</comment>
<evidence type="ECO:0000256" key="2">
    <source>
        <dbReference type="ARBA" id="ARBA00022801"/>
    </source>
</evidence>
<feature type="domain" description="Nudix hydrolase" evidence="3">
    <location>
        <begin position="31"/>
        <end position="159"/>
    </location>
</feature>
<accession>A0ABV2GNT3</accession>
<organism evidence="4 5">
    <name type="scientific">Mesorhizobium robiniae</name>
    <dbReference type="NCBI Taxonomy" id="559315"/>
    <lineage>
        <taxon>Bacteria</taxon>
        <taxon>Pseudomonadati</taxon>
        <taxon>Pseudomonadota</taxon>
        <taxon>Alphaproteobacteria</taxon>
        <taxon>Hyphomicrobiales</taxon>
        <taxon>Phyllobacteriaceae</taxon>
        <taxon>Mesorhizobium</taxon>
    </lineage>
</organism>
<gene>
    <name evidence="4" type="ORF">ABID19_002971</name>
</gene>